<name>A0ABR7Z8R9_9PSED</name>
<dbReference type="Proteomes" id="UP000805841">
    <property type="component" value="Unassembled WGS sequence"/>
</dbReference>
<comment type="caution">
    <text evidence="3">The sequence shown here is derived from an EMBL/GenBank/DDBJ whole genome shotgun (WGS) entry which is preliminary data.</text>
</comment>
<keyword evidence="4" id="KW-1185">Reference proteome</keyword>
<gene>
    <name evidence="3" type="ORF">HAQ05_23795</name>
</gene>
<organism evidence="3 4">
    <name type="scientific">Pseudomonas typographi</name>
    <dbReference type="NCBI Taxonomy" id="2715964"/>
    <lineage>
        <taxon>Bacteria</taxon>
        <taxon>Pseudomonadati</taxon>
        <taxon>Pseudomonadota</taxon>
        <taxon>Gammaproteobacteria</taxon>
        <taxon>Pseudomonadales</taxon>
        <taxon>Pseudomonadaceae</taxon>
        <taxon>Pseudomonas</taxon>
    </lineage>
</organism>
<dbReference type="EMBL" id="JAAOCA010000040">
    <property type="protein sequence ID" value="MBD1601704.1"/>
    <property type="molecule type" value="Genomic_DNA"/>
</dbReference>
<reference evidence="3 4" key="1">
    <citation type="journal article" date="2020" name="Insects">
        <title>Bacteria Belonging to Pseudomonas typographi sp. nov. from the Bark Beetle Ips typographus Have Genomic Potential to Aid in the Host Ecology.</title>
        <authorList>
            <person name="Peral-Aranega E."/>
            <person name="Saati-Santamaria Z."/>
            <person name="Kolarik M."/>
            <person name="Rivas R."/>
            <person name="Garcia-Fraile P."/>
        </authorList>
    </citation>
    <scope>NUCLEOTIDE SEQUENCE [LARGE SCALE GENOMIC DNA]</scope>
    <source>
        <strain evidence="3 4">CA3A</strain>
    </source>
</reference>
<evidence type="ECO:0000259" key="2">
    <source>
        <dbReference type="Pfam" id="PF12792"/>
    </source>
</evidence>
<dbReference type="InterPro" id="IPR024744">
    <property type="entry name" value="CSS-motif_dom"/>
</dbReference>
<evidence type="ECO:0000256" key="1">
    <source>
        <dbReference type="SAM" id="Phobius"/>
    </source>
</evidence>
<feature type="transmembrane region" description="Helical" evidence="1">
    <location>
        <begin position="205"/>
        <end position="227"/>
    </location>
</feature>
<accession>A0ABR7Z8R9</accession>
<dbReference type="Pfam" id="PF12792">
    <property type="entry name" value="CSS-motif"/>
    <property type="match status" value="1"/>
</dbReference>
<dbReference type="RefSeq" id="WP_190425465.1">
    <property type="nucleotide sequence ID" value="NZ_JAAOCA010000040.1"/>
</dbReference>
<evidence type="ECO:0000313" key="4">
    <source>
        <dbReference type="Proteomes" id="UP000805841"/>
    </source>
</evidence>
<keyword evidence="1" id="KW-1133">Transmembrane helix</keyword>
<keyword evidence="1" id="KW-0812">Transmembrane</keyword>
<evidence type="ECO:0000313" key="3">
    <source>
        <dbReference type="EMBL" id="MBD1601704.1"/>
    </source>
</evidence>
<sequence>MPLIIGMAVSFFTIEHSLQEKNKRVITAALSHFDDLFTQLAASATQADPWLTASCDALVASAPAADTLPELSLGFLRLARNDCTAPEPQLPSAKPAATTWLSINAQDPASPARGALLLNRGTPERFVSVVVDNQWVIKWMKLISGDTYLSLRIAGTILWDDGAMLSGNSTDNQQYSARARSTLWPYEVESTLSSDDVLDTIRSEWVMMLARLSVLAVICAGLCHWALTRRHR</sequence>
<protein>
    <recommendedName>
        <fullName evidence="2">Putative cyclic diguanylate phosphodiesterase CSS motif-containing domain-containing protein</fullName>
    </recommendedName>
</protein>
<proteinExistence type="predicted"/>
<keyword evidence="1" id="KW-0472">Membrane</keyword>
<feature type="domain" description="Putative cyclic diguanylate phosphodiesterase CSS motif-containing" evidence="2">
    <location>
        <begin position="85"/>
        <end position="203"/>
    </location>
</feature>